<evidence type="ECO:0000313" key="2">
    <source>
        <dbReference type="EMBL" id="MCS5736289.1"/>
    </source>
</evidence>
<accession>A0ABT2H8L2</accession>
<dbReference type="Proteomes" id="UP001165586">
    <property type="component" value="Unassembled WGS sequence"/>
</dbReference>
<dbReference type="RefSeq" id="WP_259542165.1">
    <property type="nucleotide sequence ID" value="NZ_JANLCJ010000014.1"/>
</dbReference>
<protein>
    <submittedName>
        <fullName evidence="2">GNAT family N-acetyltransferase</fullName>
    </submittedName>
</protein>
<dbReference type="Gene3D" id="3.40.630.30">
    <property type="match status" value="1"/>
</dbReference>
<dbReference type="PROSITE" id="PS51186">
    <property type="entry name" value="GNAT"/>
    <property type="match status" value="1"/>
</dbReference>
<evidence type="ECO:0000259" key="1">
    <source>
        <dbReference type="PROSITE" id="PS51186"/>
    </source>
</evidence>
<dbReference type="EMBL" id="JANLCJ010000014">
    <property type="protein sequence ID" value="MCS5736289.1"/>
    <property type="molecule type" value="Genomic_DNA"/>
</dbReference>
<dbReference type="InterPro" id="IPR000182">
    <property type="entry name" value="GNAT_dom"/>
</dbReference>
<organism evidence="2 3">
    <name type="scientific">Herbiconiux daphne</name>
    <dbReference type="NCBI Taxonomy" id="2970914"/>
    <lineage>
        <taxon>Bacteria</taxon>
        <taxon>Bacillati</taxon>
        <taxon>Actinomycetota</taxon>
        <taxon>Actinomycetes</taxon>
        <taxon>Micrococcales</taxon>
        <taxon>Microbacteriaceae</taxon>
        <taxon>Herbiconiux</taxon>
    </lineage>
</organism>
<sequence length="215" mass="22547">MPGVGGVRIRRLDPTRASDRAAVLDICVKTGDAGADATGLHADPRVLTDRWAAPYVDLEPAWAWLATLPAPPVGAAPSTAAVPGDTAAEASAVVDDEIVVGYVIGTPDTESFAARFAAWPSSLSEAERARHAELLRAPGLHDYPAHLHIDILPIAQARGVGRQLVQTFLDALVAAGVPGVHLGVDPRNTAALAFYPRLGFTQLPSPHAPLFTRPL</sequence>
<gene>
    <name evidence="2" type="ORF">N1032_21350</name>
</gene>
<dbReference type="SUPFAM" id="SSF55729">
    <property type="entry name" value="Acyl-CoA N-acyltransferases (Nat)"/>
    <property type="match status" value="1"/>
</dbReference>
<reference evidence="2" key="1">
    <citation type="submission" date="2022-08" db="EMBL/GenBank/DDBJ databases">
        <authorList>
            <person name="Deng Y."/>
            <person name="Han X.-F."/>
            <person name="Zhang Y.-Q."/>
        </authorList>
    </citation>
    <scope>NUCLEOTIDE SEQUENCE</scope>
    <source>
        <strain evidence="2">CPCC 203386</strain>
    </source>
</reference>
<dbReference type="Pfam" id="PF00583">
    <property type="entry name" value="Acetyltransf_1"/>
    <property type="match status" value="1"/>
</dbReference>
<name>A0ABT2H8L2_9MICO</name>
<keyword evidence="3" id="KW-1185">Reference proteome</keyword>
<comment type="caution">
    <text evidence="2">The sequence shown here is derived from an EMBL/GenBank/DDBJ whole genome shotgun (WGS) entry which is preliminary data.</text>
</comment>
<evidence type="ECO:0000313" key="3">
    <source>
        <dbReference type="Proteomes" id="UP001165586"/>
    </source>
</evidence>
<proteinExistence type="predicted"/>
<dbReference type="InterPro" id="IPR016181">
    <property type="entry name" value="Acyl_CoA_acyltransferase"/>
</dbReference>
<feature type="domain" description="N-acetyltransferase" evidence="1">
    <location>
        <begin position="7"/>
        <end position="215"/>
    </location>
</feature>